<dbReference type="PANTHER" id="PTHR34975:SF2">
    <property type="entry name" value="SPORE GERMINATION PROTEIN A2"/>
    <property type="match status" value="1"/>
</dbReference>
<keyword evidence="7 8" id="KW-0472">Membrane</keyword>
<evidence type="ECO:0000313" key="9">
    <source>
        <dbReference type="EMBL" id="RTQ94510.1"/>
    </source>
</evidence>
<dbReference type="InterPro" id="IPR004761">
    <property type="entry name" value="Spore_GerAB"/>
</dbReference>
<evidence type="ECO:0000256" key="1">
    <source>
        <dbReference type="ARBA" id="ARBA00004141"/>
    </source>
</evidence>
<dbReference type="EMBL" id="RXNR01000011">
    <property type="protein sequence ID" value="RTQ94510.1"/>
    <property type="molecule type" value="Genomic_DNA"/>
</dbReference>
<dbReference type="RefSeq" id="WP_126293492.1">
    <property type="nucleotide sequence ID" value="NZ_CP155468.1"/>
</dbReference>
<feature type="transmembrane region" description="Helical" evidence="8">
    <location>
        <begin position="301"/>
        <end position="318"/>
    </location>
</feature>
<keyword evidence="3" id="KW-0813">Transport</keyword>
<dbReference type="OrthoDB" id="2078716at2"/>
<name>A0A431UUV2_9BACI</name>
<feature type="transmembrane region" description="Helical" evidence="8">
    <location>
        <begin position="145"/>
        <end position="162"/>
    </location>
</feature>
<dbReference type="Gene3D" id="1.20.1740.10">
    <property type="entry name" value="Amino acid/polyamine transporter I"/>
    <property type="match status" value="1"/>
</dbReference>
<feature type="transmembrane region" description="Helical" evidence="8">
    <location>
        <begin position="270"/>
        <end position="289"/>
    </location>
</feature>
<protein>
    <submittedName>
        <fullName evidence="9">Spore gernimation protein</fullName>
    </submittedName>
</protein>
<dbReference type="NCBIfam" id="TIGR00912">
    <property type="entry name" value="2A0309"/>
    <property type="match status" value="1"/>
</dbReference>
<dbReference type="PANTHER" id="PTHR34975">
    <property type="entry name" value="SPORE GERMINATION PROTEIN A2"/>
    <property type="match status" value="1"/>
</dbReference>
<gene>
    <name evidence="9" type="ORF">EKG35_05705</name>
</gene>
<sequence length="369" mass="41080">MEKIYITKIQALMLGITSITVTGHLLYISVIINHSGRDSWIALLLAIFPAILIGFTVALLSQRYQGYSLVEYCQLILGKALGKFVVILFLIYFLHEVSLSIRGFGEFYTSAVTLRTPISIFLIAILILAGYAVRCGLEVIARTNQTILIMLIPIGILASILTHKDKDYRNFLPILDNSMGPVLDGTLAITSLYSSIFVLSMIFPFVNSTKQLKRYSILTMIILIIMFIGPVTGVLAIYGEERATGLYFPTFLTLRDIQIGALQRLDILGILLWSLGSFAKVALFLYAIVLGTGQLFKLDDYKVLVVPIAALISIISIINSEDFIGIARFLNNYYPYYATFVGLILPLVLLIISQFRKPGGKREGRKKDV</sequence>
<evidence type="ECO:0000256" key="4">
    <source>
        <dbReference type="ARBA" id="ARBA00022544"/>
    </source>
</evidence>
<dbReference type="AlphaFoldDB" id="A0A431UUV2"/>
<comment type="similarity">
    <text evidence="2">Belongs to the amino acid-polyamine-organocation (APC) superfamily. Spore germination protein (SGP) (TC 2.A.3.9) family.</text>
</comment>
<evidence type="ECO:0000256" key="7">
    <source>
        <dbReference type="ARBA" id="ARBA00023136"/>
    </source>
</evidence>
<dbReference type="GO" id="GO:0009847">
    <property type="term" value="P:spore germination"/>
    <property type="evidence" value="ECO:0007669"/>
    <property type="project" value="InterPro"/>
</dbReference>
<accession>A0A431UUV2</accession>
<dbReference type="GO" id="GO:0016020">
    <property type="term" value="C:membrane"/>
    <property type="evidence" value="ECO:0007669"/>
    <property type="project" value="UniProtKB-SubCell"/>
</dbReference>
<keyword evidence="4" id="KW-0309">Germination</keyword>
<comment type="subcellular location">
    <subcellularLocation>
        <location evidence="1">Membrane</location>
        <topology evidence="1">Multi-pass membrane protein</topology>
    </subcellularLocation>
</comment>
<keyword evidence="5 8" id="KW-0812">Transmembrane</keyword>
<feature type="transmembrane region" description="Helical" evidence="8">
    <location>
        <begin position="215"/>
        <end position="238"/>
    </location>
</feature>
<feature type="transmembrane region" description="Helical" evidence="8">
    <location>
        <begin position="333"/>
        <end position="352"/>
    </location>
</feature>
<organism evidence="9 10">
    <name type="scientific">Lysinibacillus telephonicus</name>
    <dbReference type="NCBI Taxonomy" id="1714840"/>
    <lineage>
        <taxon>Bacteria</taxon>
        <taxon>Bacillati</taxon>
        <taxon>Bacillota</taxon>
        <taxon>Bacilli</taxon>
        <taxon>Bacillales</taxon>
        <taxon>Bacillaceae</taxon>
        <taxon>Lysinibacillus</taxon>
    </lineage>
</organism>
<evidence type="ECO:0000256" key="3">
    <source>
        <dbReference type="ARBA" id="ARBA00022448"/>
    </source>
</evidence>
<reference evidence="9 10" key="1">
    <citation type="submission" date="2018-12" db="EMBL/GenBank/DDBJ databases">
        <authorList>
            <person name="Yu L."/>
        </authorList>
    </citation>
    <scope>NUCLEOTIDE SEQUENCE [LARGE SCALE GENOMIC DNA]</scope>
    <source>
        <strain evidence="9 10">S5H2222</strain>
    </source>
</reference>
<keyword evidence="10" id="KW-1185">Reference proteome</keyword>
<evidence type="ECO:0000256" key="5">
    <source>
        <dbReference type="ARBA" id="ARBA00022692"/>
    </source>
</evidence>
<evidence type="ECO:0000256" key="8">
    <source>
        <dbReference type="SAM" id="Phobius"/>
    </source>
</evidence>
<comment type="caution">
    <text evidence="9">The sequence shown here is derived from an EMBL/GenBank/DDBJ whole genome shotgun (WGS) entry which is preliminary data.</text>
</comment>
<feature type="transmembrane region" description="Helical" evidence="8">
    <location>
        <begin position="12"/>
        <end position="34"/>
    </location>
</feature>
<feature type="transmembrane region" description="Helical" evidence="8">
    <location>
        <begin position="40"/>
        <end position="60"/>
    </location>
</feature>
<dbReference type="Proteomes" id="UP000276349">
    <property type="component" value="Unassembled WGS sequence"/>
</dbReference>
<feature type="transmembrane region" description="Helical" evidence="8">
    <location>
        <begin position="114"/>
        <end position="133"/>
    </location>
</feature>
<feature type="transmembrane region" description="Helical" evidence="8">
    <location>
        <begin position="72"/>
        <end position="94"/>
    </location>
</feature>
<proteinExistence type="inferred from homology"/>
<feature type="transmembrane region" description="Helical" evidence="8">
    <location>
        <begin position="182"/>
        <end position="203"/>
    </location>
</feature>
<evidence type="ECO:0000256" key="2">
    <source>
        <dbReference type="ARBA" id="ARBA00007998"/>
    </source>
</evidence>
<evidence type="ECO:0000313" key="10">
    <source>
        <dbReference type="Proteomes" id="UP000276349"/>
    </source>
</evidence>
<keyword evidence="6 8" id="KW-1133">Transmembrane helix</keyword>
<evidence type="ECO:0000256" key="6">
    <source>
        <dbReference type="ARBA" id="ARBA00022989"/>
    </source>
</evidence>
<dbReference type="Pfam" id="PF03845">
    <property type="entry name" value="Spore_permease"/>
    <property type="match status" value="1"/>
</dbReference>